<evidence type="ECO:0000313" key="3">
    <source>
        <dbReference type="EMBL" id="RZR74509.1"/>
    </source>
</evidence>
<dbReference type="AlphaFoldDB" id="A0A444D9I3"/>
<feature type="chain" id="PRO_5043388853" evidence="2">
    <location>
        <begin position="26"/>
        <end position="185"/>
    </location>
</feature>
<name>A0A444D9I3_ENSVE</name>
<keyword evidence="2" id="KW-0732">Signal</keyword>
<feature type="region of interest" description="Disordered" evidence="1">
    <location>
        <begin position="121"/>
        <end position="140"/>
    </location>
</feature>
<dbReference type="EMBL" id="KV876270">
    <property type="protein sequence ID" value="RZR74509.1"/>
    <property type="molecule type" value="Genomic_DNA"/>
</dbReference>
<gene>
    <name evidence="3" type="ORF">BHM03_00037688</name>
</gene>
<evidence type="ECO:0000256" key="1">
    <source>
        <dbReference type="SAM" id="MobiDB-lite"/>
    </source>
</evidence>
<protein>
    <submittedName>
        <fullName evidence="3">Uncharacterized protein</fullName>
    </submittedName>
</protein>
<reference evidence="3" key="1">
    <citation type="journal article" date="2018" name="Data Brief">
        <title>Genome sequence data from 17 accessions of Ensete ventricosum, a staple food crop for millions in Ethiopia.</title>
        <authorList>
            <person name="Yemataw Z."/>
            <person name="Muzemil S."/>
            <person name="Ambachew D."/>
            <person name="Tripathi L."/>
            <person name="Tesfaye K."/>
            <person name="Chala A."/>
            <person name="Farbos A."/>
            <person name="O'Neill P."/>
            <person name="Moore K."/>
            <person name="Grant M."/>
            <person name="Studholme D.J."/>
        </authorList>
    </citation>
    <scope>NUCLEOTIDE SEQUENCE [LARGE SCALE GENOMIC DNA]</scope>
    <source>
        <tissue evidence="3">Leaf</tissue>
    </source>
</reference>
<sequence>MTQRVPVIGLALALVTMLLLGLASAQSGCTTVIISLSPLPQLHHRQHVHALLHLLLPARQRRPVAAGVPLLGAQRRRLLARGHHQPVAALPEACKVQTPPVSECSRKHSINIHRQMWTGKITDDSGNTVNARQSRAGGPIHTSNSKNRFYCYYDVGFSRVKSRADEVIYMITSSVHSSNVDQMLQ</sequence>
<accession>A0A444D9I3</accession>
<proteinExistence type="predicted"/>
<feature type="compositionally biased region" description="Polar residues" evidence="1">
    <location>
        <begin position="124"/>
        <end position="133"/>
    </location>
</feature>
<feature type="signal peptide" evidence="2">
    <location>
        <begin position="1"/>
        <end position="25"/>
    </location>
</feature>
<organism evidence="3">
    <name type="scientific">Ensete ventricosum</name>
    <name type="common">Abyssinian banana</name>
    <name type="synonym">Musa ensete</name>
    <dbReference type="NCBI Taxonomy" id="4639"/>
    <lineage>
        <taxon>Eukaryota</taxon>
        <taxon>Viridiplantae</taxon>
        <taxon>Streptophyta</taxon>
        <taxon>Embryophyta</taxon>
        <taxon>Tracheophyta</taxon>
        <taxon>Spermatophyta</taxon>
        <taxon>Magnoliopsida</taxon>
        <taxon>Liliopsida</taxon>
        <taxon>Zingiberales</taxon>
        <taxon>Musaceae</taxon>
        <taxon>Ensete</taxon>
    </lineage>
</organism>
<dbReference type="Proteomes" id="UP000290560">
    <property type="component" value="Unassembled WGS sequence"/>
</dbReference>
<evidence type="ECO:0000256" key="2">
    <source>
        <dbReference type="SAM" id="SignalP"/>
    </source>
</evidence>